<name>D6ZFG3_SEGRD</name>
<evidence type="ECO:0000256" key="1">
    <source>
        <dbReference type="SAM" id="MobiDB-lite"/>
    </source>
</evidence>
<dbReference type="HOGENOM" id="CLU_2958131_0_0_11"/>
<proteinExistence type="predicted"/>
<dbReference type="STRING" id="640132.Srot_1216"/>
<keyword evidence="3" id="KW-1185">Reference proteome</keyword>
<gene>
    <name evidence="2" type="ordered locus">Srot_1216</name>
</gene>
<dbReference type="Proteomes" id="UP000002247">
    <property type="component" value="Chromosome"/>
</dbReference>
<organism evidence="2 3">
    <name type="scientific">Segniliparus rotundus (strain ATCC BAA-972 / CDC 1076 / CIP 108378 / DSM 44985 / JCM 13578)</name>
    <dbReference type="NCBI Taxonomy" id="640132"/>
    <lineage>
        <taxon>Bacteria</taxon>
        <taxon>Bacillati</taxon>
        <taxon>Actinomycetota</taxon>
        <taxon>Actinomycetes</taxon>
        <taxon>Mycobacteriales</taxon>
        <taxon>Segniliparaceae</taxon>
        <taxon>Segniliparus</taxon>
    </lineage>
</organism>
<evidence type="ECO:0000313" key="2">
    <source>
        <dbReference type="EMBL" id="ADG97687.1"/>
    </source>
</evidence>
<dbReference type="RefSeq" id="WP_013138143.1">
    <property type="nucleotide sequence ID" value="NC_014168.1"/>
</dbReference>
<dbReference type="EMBL" id="CP001958">
    <property type="protein sequence ID" value="ADG97687.1"/>
    <property type="molecule type" value="Genomic_DNA"/>
</dbReference>
<protein>
    <submittedName>
        <fullName evidence="2">Uncharacterized protein</fullName>
    </submittedName>
</protein>
<sequence>MFWKLPAAASFAVPDQPGNCVIFENYARASSNDDARDARLVAKSPSAATSTRRTSARCT</sequence>
<accession>D6ZFG3</accession>
<dbReference type="AlphaFoldDB" id="D6ZFG3"/>
<dbReference type="KEGG" id="srt:Srot_1216"/>
<feature type="region of interest" description="Disordered" evidence="1">
    <location>
        <begin position="40"/>
        <end position="59"/>
    </location>
</feature>
<reference evidence="2 3" key="1">
    <citation type="journal article" date="2010" name="Stand. Genomic Sci.">
        <title>Complete genome sequence of Segniliparus rotundus type strain (CDC 1076).</title>
        <authorList>
            <person name="Sikorski J."/>
            <person name="Lapidus A."/>
            <person name="Copeland A."/>
            <person name="Misra M."/>
            <person name="Glavina Del Rio T."/>
            <person name="Nolan M."/>
            <person name="Lucas S."/>
            <person name="Chen F."/>
            <person name="Tice H."/>
            <person name="Cheng J.F."/>
            <person name="Jando M."/>
            <person name="Schneider S."/>
            <person name="Bruce D."/>
            <person name="Goodwin L."/>
            <person name="Pitluck S."/>
            <person name="Liolios K."/>
            <person name="Mikhailova N."/>
            <person name="Pati A."/>
            <person name="Ivanova N."/>
            <person name="Mavromatis K."/>
            <person name="Chen A."/>
            <person name="Palaniappan K."/>
            <person name="Chertkov O."/>
            <person name="Land M."/>
            <person name="Hauser L."/>
            <person name="Chang Y.J."/>
            <person name="Jeffries C.D."/>
            <person name="Brettin T."/>
            <person name="Detter J.C."/>
            <person name="Han C."/>
            <person name="Rohde M."/>
            <person name="Goker M."/>
            <person name="Bristow J."/>
            <person name="Eisen J.A."/>
            <person name="Markowitz V."/>
            <person name="Hugenholtz P."/>
            <person name="Kyrpides N.C."/>
            <person name="Klenk H.P."/>
        </authorList>
    </citation>
    <scope>NUCLEOTIDE SEQUENCE [LARGE SCALE GENOMIC DNA]</scope>
    <source>
        <strain evidence="3">ATCC BAA-972 / CDC 1076 / CIP 108378 / DSM 44985 / JCM 13578</strain>
    </source>
</reference>
<evidence type="ECO:0000313" key="3">
    <source>
        <dbReference type="Proteomes" id="UP000002247"/>
    </source>
</evidence>
<feature type="compositionally biased region" description="Low complexity" evidence="1">
    <location>
        <begin position="46"/>
        <end position="59"/>
    </location>
</feature>